<dbReference type="AlphaFoldDB" id="A0A4Y3KG76"/>
<keyword evidence="12" id="KW-1185">Reference proteome</keyword>
<evidence type="ECO:0000256" key="3">
    <source>
        <dbReference type="ARBA" id="ARBA00022723"/>
    </source>
</evidence>
<dbReference type="GO" id="GO:0008270">
    <property type="term" value="F:zinc ion binding"/>
    <property type="evidence" value="ECO:0007669"/>
    <property type="project" value="UniProtKB-UniRule"/>
</dbReference>
<dbReference type="GO" id="GO:0005524">
    <property type="term" value="F:ATP binding"/>
    <property type="evidence" value="ECO:0007669"/>
    <property type="project" value="UniProtKB-UniRule"/>
</dbReference>
<name>A0A4Y3KG76_9CELL</name>
<dbReference type="InterPro" id="IPR041222">
    <property type="entry name" value="PriA_3primeBD"/>
</dbReference>
<sequence>METTPEQLTLDGVPAPRARRRPRAAGDLATELPVARVCIDLPPAHLDRPFEYAVPAALSDDAQAGTRVKVRFGGQDVDGYVLERADEAEHDGALVPLRRVVSAEVVLHPATARLARAVADRWAGTLADVLRLAIPPRHARVEAESSPDEPTDVPPPSPSATAWTDYRGGSAFVQHVTGGGAPRAVWTALPGGPGARWPDAIAQAVAAAVLGGRGALVVVPDARDVDRVLAALEDAGVPRWAPGLRGGAVRLTADDGPSPRYRAFLAASRGQADVVVGTRAAAFAPVHDLGLVVCWDDGDSLHAEPRAPYPHVREVLALRSEIEHAALLVGAHGRTVEAQALVAAGWAHDVSADRARVRARTPRVRALTSTELAREGAAAAARLPTPAWRAIRDRLADGPVLVQVPRAGYLPAVACGRCRSAARCSACHGPLALHASDGVPTCSWCGRMATDWRCDECGAAALRSVRVGSERTAEELGRAFPGVPVVVSGARAATGVVASVKDRPALVVATPGAEPVAPAGYAAAVLLDAAVATAGSALGVLTDAVRRWLAAAALVRAADDGGVVLLVGDAEQRASQAIVRWDPVGLAVRELDERAALGLPPAYRMASVTGTRDAVAAVLRRVALPGLDVLGPVPVPGSERGAFEPDVRALLRVPRSSGGALASAVAASVAVRSAKREGGTARVQLDPGELL</sequence>
<accession>A0A4Y3KG76</accession>
<feature type="binding site" evidence="8">
    <location>
        <position position="442"/>
    </location>
    <ligand>
        <name>Zn(2+)</name>
        <dbReference type="ChEBI" id="CHEBI:29105"/>
        <label>2</label>
    </ligand>
</feature>
<feature type="binding site" evidence="8">
    <location>
        <position position="454"/>
    </location>
    <ligand>
        <name>Zn(2+)</name>
        <dbReference type="ChEBI" id="CHEBI:29105"/>
        <label>1</label>
    </ligand>
</feature>
<protein>
    <recommendedName>
        <fullName evidence="8">Probable replication restart protein PriA</fullName>
    </recommendedName>
    <alternativeName>
        <fullName evidence="8">Putative ATP-dependent DNA helicase PriA</fullName>
    </alternativeName>
</protein>
<evidence type="ECO:0000256" key="1">
    <source>
        <dbReference type="ARBA" id="ARBA00022515"/>
    </source>
</evidence>
<evidence type="ECO:0000313" key="12">
    <source>
        <dbReference type="Proteomes" id="UP000320461"/>
    </source>
</evidence>
<dbReference type="Gene3D" id="3.40.50.300">
    <property type="entry name" value="P-loop containing nucleotide triphosphate hydrolases"/>
    <property type="match status" value="1"/>
</dbReference>
<feature type="domain" description="Primosomal protein N' 3' DNA-binding" evidence="10">
    <location>
        <begin position="36"/>
        <end position="135"/>
    </location>
</feature>
<keyword evidence="2 8" id="KW-0235">DNA replication</keyword>
<dbReference type="Gene3D" id="3.40.1440.60">
    <property type="entry name" value="PriA, 3(prime) DNA-binding domain"/>
    <property type="match status" value="1"/>
</dbReference>
<evidence type="ECO:0000256" key="9">
    <source>
        <dbReference type="SAM" id="MobiDB-lite"/>
    </source>
</evidence>
<comment type="similarity">
    <text evidence="8">Belongs to the helicase family. PriA subfamily.</text>
</comment>
<dbReference type="InterPro" id="IPR005259">
    <property type="entry name" value="PriA"/>
</dbReference>
<keyword evidence="5 8" id="KW-0862">Zinc</keyword>
<keyword evidence="4 8" id="KW-0547">Nucleotide-binding</keyword>
<dbReference type="Proteomes" id="UP000320461">
    <property type="component" value="Unassembled WGS sequence"/>
</dbReference>
<keyword evidence="3 8" id="KW-0479">Metal-binding</keyword>
<dbReference type="GO" id="GO:0006269">
    <property type="term" value="P:DNA replication, synthesis of primer"/>
    <property type="evidence" value="ECO:0007669"/>
    <property type="project" value="UniProtKB-KW"/>
</dbReference>
<organism evidence="11 12">
    <name type="scientific">Cellulomonas gelida</name>
    <dbReference type="NCBI Taxonomy" id="1712"/>
    <lineage>
        <taxon>Bacteria</taxon>
        <taxon>Bacillati</taxon>
        <taxon>Actinomycetota</taxon>
        <taxon>Actinomycetes</taxon>
        <taxon>Micrococcales</taxon>
        <taxon>Cellulomonadaceae</taxon>
        <taxon>Cellulomonas</taxon>
    </lineage>
</organism>
<proteinExistence type="inferred from homology"/>
<dbReference type="HAMAP" id="MF_00983">
    <property type="entry name" value="PriA"/>
    <property type="match status" value="1"/>
</dbReference>
<keyword evidence="1 8" id="KW-0639">Primosome</keyword>
<feature type="binding site" evidence="8">
    <location>
        <position position="424"/>
    </location>
    <ligand>
        <name>Zn(2+)</name>
        <dbReference type="ChEBI" id="CHEBI:29105"/>
        <label>2</label>
    </ligand>
</feature>
<dbReference type="GO" id="GO:0006270">
    <property type="term" value="P:DNA replication initiation"/>
    <property type="evidence" value="ECO:0007669"/>
    <property type="project" value="TreeGrafter"/>
</dbReference>
<comment type="caution">
    <text evidence="11">The sequence shown here is derived from an EMBL/GenBank/DDBJ whole genome shotgun (WGS) entry which is preliminary data.</text>
</comment>
<feature type="region of interest" description="Disordered" evidence="9">
    <location>
        <begin position="1"/>
        <end position="25"/>
    </location>
</feature>
<comment type="caution">
    <text evidence="8">As this protein does not have any detectable helicase domains, it probably does not have helicase activity.</text>
</comment>
<dbReference type="GO" id="GO:1990077">
    <property type="term" value="C:primosome complex"/>
    <property type="evidence" value="ECO:0007669"/>
    <property type="project" value="UniProtKB-UniRule"/>
</dbReference>
<feature type="binding site" evidence="8">
    <location>
        <position position="427"/>
    </location>
    <ligand>
        <name>Zn(2+)</name>
        <dbReference type="ChEBI" id="CHEBI:29105"/>
        <label>2</label>
    </ligand>
</feature>
<dbReference type="OrthoDB" id="3177118at2"/>
<evidence type="ECO:0000256" key="4">
    <source>
        <dbReference type="ARBA" id="ARBA00022741"/>
    </source>
</evidence>
<dbReference type="GO" id="GO:0006310">
    <property type="term" value="P:DNA recombination"/>
    <property type="evidence" value="ECO:0007669"/>
    <property type="project" value="InterPro"/>
</dbReference>
<feature type="binding site" evidence="8">
    <location>
        <position position="418"/>
    </location>
    <ligand>
        <name>Zn(2+)</name>
        <dbReference type="ChEBI" id="CHEBI:29105"/>
        <label>1</label>
    </ligand>
</feature>
<evidence type="ECO:0000256" key="2">
    <source>
        <dbReference type="ARBA" id="ARBA00022705"/>
    </source>
</evidence>
<feature type="binding site" evidence="8">
    <location>
        <position position="445"/>
    </location>
    <ligand>
        <name>Zn(2+)</name>
        <dbReference type="ChEBI" id="CHEBI:29105"/>
        <label>2</label>
    </ligand>
</feature>
<feature type="binding site" evidence="8">
    <location>
        <position position="415"/>
    </location>
    <ligand>
        <name>Zn(2+)</name>
        <dbReference type="ChEBI" id="CHEBI:29105"/>
        <label>1</label>
    </ligand>
</feature>
<evidence type="ECO:0000259" key="10">
    <source>
        <dbReference type="Pfam" id="PF17764"/>
    </source>
</evidence>
<dbReference type="PANTHER" id="PTHR30580">
    <property type="entry name" value="PRIMOSOMAL PROTEIN N"/>
    <property type="match status" value="1"/>
</dbReference>
<keyword evidence="7 8" id="KW-0238">DNA-binding</keyword>
<reference evidence="11 12" key="1">
    <citation type="submission" date="2019-06" db="EMBL/GenBank/DDBJ databases">
        <title>Whole genome shotgun sequence of Cellulomonas gelida NBRC 3748.</title>
        <authorList>
            <person name="Hosoyama A."/>
            <person name="Uohara A."/>
            <person name="Ohji S."/>
            <person name="Ichikawa N."/>
        </authorList>
    </citation>
    <scope>NUCLEOTIDE SEQUENCE [LARGE SCALE GENOMIC DNA]</scope>
    <source>
        <strain evidence="11 12">NBRC 3748</strain>
    </source>
</reference>
<dbReference type="EMBL" id="BJLQ01000002">
    <property type="protein sequence ID" value="GEA82863.1"/>
    <property type="molecule type" value="Genomic_DNA"/>
</dbReference>
<comment type="function">
    <text evidence="8">Initiates the restart of stalled replication forks, which reloads the replicative helicase on sites other than the origin of replication. Recognizes and binds to abandoned replication forks and remodels them to uncover a helicase loading site. Promotes assembly of the primosome at these replication forks.</text>
</comment>
<dbReference type="GO" id="GO:0006302">
    <property type="term" value="P:double-strand break repair"/>
    <property type="evidence" value="ECO:0007669"/>
    <property type="project" value="InterPro"/>
</dbReference>
<evidence type="ECO:0000256" key="5">
    <source>
        <dbReference type="ARBA" id="ARBA00022833"/>
    </source>
</evidence>
<feature type="region of interest" description="Disordered" evidence="9">
    <location>
        <begin position="140"/>
        <end position="162"/>
    </location>
</feature>
<dbReference type="GO" id="GO:0043138">
    <property type="term" value="F:3'-5' DNA helicase activity"/>
    <property type="evidence" value="ECO:0007669"/>
    <property type="project" value="TreeGrafter"/>
</dbReference>
<dbReference type="GO" id="GO:0003677">
    <property type="term" value="F:DNA binding"/>
    <property type="evidence" value="ECO:0007669"/>
    <property type="project" value="UniProtKB-UniRule"/>
</dbReference>
<evidence type="ECO:0000256" key="7">
    <source>
        <dbReference type="ARBA" id="ARBA00023125"/>
    </source>
</evidence>
<keyword evidence="6 8" id="KW-0067">ATP-binding</keyword>
<evidence type="ECO:0000313" key="11">
    <source>
        <dbReference type="EMBL" id="GEA82863.1"/>
    </source>
</evidence>
<evidence type="ECO:0000256" key="6">
    <source>
        <dbReference type="ARBA" id="ARBA00022840"/>
    </source>
</evidence>
<gene>
    <name evidence="8 11" type="primary">priA</name>
    <name evidence="11" type="ORF">CGE01nite_01140</name>
</gene>
<feature type="binding site" evidence="8">
    <location>
        <position position="457"/>
    </location>
    <ligand>
        <name>Zn(2+)</name>
        <dbReference type="ChEBI" id="CHEBI:29105"/>
        <label>1</label>
    </ligand>
</feature>
<dbReference type="Pfam" id="PF17764">
    <property type="entry name" value="PriA_3primeBD"/>
    <property type="match status" value="1"/>
</dbReference>
<evidence type="ECO:0000256" key="8">
    <source>
        <dbReference type="HAMAP-Rule" id="MF_00983"/>
    </source>
</evidence>
<comment type="subunit">
    <text evidence="8">Component of the replication restart primosome.</text>
</comment>
<comment type="cofactor">
    <cofactor evidence="8">
        <name>Zn(2+)</name>
        <dbReference type="ChEBI" id="CHEBI:29105"/>
    </cofactor>
    <text evidence="8">Binds 2 zinc ions per subunit.</text>
</comment>
<dbReference type="PANTHER" id="PTHR30580:SF0">
    <property type="entry name" value="PRIMOSOMAL PROTEIN N"/>
    <property type="match status" value="1"/>
</dbReference>
<dbReference type="RefSeq" id="WP_141368361.1">
    <property type="nucleotide sequence ID" value="NZ_BJLQ01000002.1"/>
</dbReference>
<dbReference type="InterPro" id="IPR027417">
    <property type="entry name" value="P-loop_NTPase"/>
</dbReference>
<dbReference type="SUPFAM" id="SSF52540">
    <property type="entry name" value="P-loop containing nucleoside triphosphate hydrolases"/>
    <property type="match status" value="1"/>
</dbReference>
<dbReference type="InterPro" id="IPR042115">
    <property type="entry name" value="PriA_3primeBD_sf"/>
</dbReference>